<dbReference type="Pfam" id="PF00903">
    <property type="entry name" value="Glyoxalase"/>
    <property type="match status" value="1"/>
</dbReference>
<sequence>MPQICVVSIYVSDMELAKDFYCGKLGFEVDEVYDEGIIGLQHDSVPLILCKVEGNSPAIYPHHAQVVIGIQTDDIVNTMSAYRQQGIQFIYDTPMPCPPGTYTAFKDPFGNVIELLEFAK</sequence>
<dbReference type="InterPro" id="IPR004360">
    <property type="entry name" value="Glyas_Fos-R_dOase_dom"/>
</dbReference>
<proteinExistence type="predicted"/>
<dbReference type="EMBL" id="SKFG01000017">
    <property type="protein sequence ID" value="TCZ75706.1"/>
    <property type="molecule type" value="Genomic_DNA"/>
</dbReference>
<dbReference type="InterPro" id="IPR029068">
    <property type="entry name" value="Glyas_Bleomycin-R_OHBP_Dase"/>
</dbReference>
<evidence type="ECO:0000313" key="3">
    <source>
        <dbReference type="Proteomes" id="UP000295418"/>
    </source>
</evidence>
<gene>
    <name evidence="2" type="ORF">E0485_16550</name>
</gene>
<dbReference type="Gene3D" id="3.10.180.10">
    <property type="entry name" value="2,3-Dihydroxybiphenyl 1,2-Dioxygenase, domain 1"/>
    <property type="match status" value="1"/>
</dbReference>
<reference evidence="2 3" key="1">
    <citation type="submission" date="2019-03" db="EMBL/GenBank/DDBJ databases">
        <authorList>
            <person name="Kim M.K.M."/>
        </authorList>
    </citation>
    <scope>NUCLEOTIDE SEQUENCE [LARGE SCALE GENOMIC DNA]</scope>
    <source>
        <strain evidence="2 3">18JY21-1</strain>
    </source>
</reference>
<dbReference type="PROSITE" id="PS51819">
    <property type="entry name" value="VOC"/>
    <property type="match status" value="1"/>
</dbReference>
<evidence type="ECO:0000259" key="1">
    <source>
        <dbReference type="PROSITE" id="PS51819"/>
    </source>
</evidence>
<dbReference type="SUPFAM" id="SSF54593">
    <property type="entry name" value="Glyoxalase/Bleomycin resistance protein/Dihydroxybiphenyl dioxygenase"/>
    <property type="match status" value="1"/>
</dbReference>
<organism evidence="2 3">
    <name type="scientific">Paenibacillus albiflavus</name>
    <dbReference type="NCBI Taxonomy" id="2545760"/>
    <lineage>
        <taxon>Bacteria</taxon>
        <taxon>Bacillati</taxon>
        <taxon>Bacillota</taxon>
        <taxon>Bacilli</taxon>
        <taxon>Bacillales</taxon>
        <taxon>Paenibacillaceae</taxon>
        <taxon>Paenibacillus</taxon>
    </lineage>
</organism>
<dbReference type="RefSeq" id="WP_132419168.1">
    <property type="nucleotide sequence ID" value="NZ_SKFG01000017.1"/>
</dbReference>
<comment type="caution">
    <text evidence="2">The sequence shown here is derived from an EMBL/GenBank/DDBJ whole genome shotgun (WGS) entry which is preliminary data.</text>
</comment>
<keyword evidence="3" id="KW-1185">Reference proteome</keyword>
<accession>A0A4R4E7J2</accession>
<dbReference type="InterPro" id="IPR037523">
    <property type="entry name" value="VOC_core"/>
</dbReference>
<dbReference type="OrthoDB" id="3826308at2"/>
<dbReference type="Proteomes" id="UP000295418">
    <property type="component" value="Unassembled WGS sequence"/>
</dbReference>
<dbReference type="AlphaFoldDB" id="A0A4R4E7J2"/>
<protein>
    <submittedName>
        <fullName evidence="2">VOC family protein</fullName>
    </submittedName>
</protein>
<name>A0A4R4E7J2_9BACL</name>
<feature type="domain" description="VOC" evidence="1">
    <location>
        <begin position="3"/>
        <end position="118"/>
    </location>
</feature>
<evidence type="ECO:0000313" key="2">
    <source>
        <dbReference type="EMBL" id="TCZ75706.1"/>
    </source>
</evidence>